<evidence type="ECO:0000256" key="1">
    <source>
        <dbReference type="ARBA" id="ARBA00004651"/>
    </source>
</evidence>
<dbReference type="AlphaFoldDB" id="A0A382PJ90"/>
<feature type="non-terminal residue" evidence="8">
    <location>
        <position position="222"/>
    </location>
</feature>
<name>A0A382PJ90_9ZZZZ</name>
<feature type="transmembrane region" description="Helical" evidence="6">
    <location>
        <begin position="12"/>
        <end position="34"/>
    </location>
</feature>
<keyword evidence="4 6" id="KW-1133">Transmembrane helix</keyword>
<dbReference type="InterPro" id="IPR025199">
    <property type="entry name" value="FtsK_4TM"/>
</dbReference>
<keyword evidence="2" id="KW-1003">Cell membrane</keyword>
<dbReference type="GO" id="GO:0005886">
    <property type="term" value="C:plasma membrane"/>
    <property type="evidence" value="ECO:0007669"/>
    <property type="project" value="UniProtKB-SubCell"/>
</dbReference>
<keyword evidence="3 6" id="KW-0812">Transmembrane</keyword>
<protein>
    <recommendedName>
        <fullName evidence="7">DNA translocase FtsK 4TM region domain-containing protein</fullName>
    </recommendedName>
</protein>
<organism evidence="8">
    <name type="scientific">marine metagenome</name>
    <dbReference type="NCBI Taxonomy" id="408172"/>
    <lineage>
        <taxon>unclassified sequences</taxon>
        <taxon>metagenomes</taxon>
        <taxon>ecological metagenomes</taxon>
    </lineage>
</organism>
<feature type="transmembrane region" description="Helical" evidence="6">
    <location>
        <begin position="54"/>
        <end position="84"/>
    </location>
</feature>
<evidence type="ECO:0000256" key="2">
    <source>
        <dbReference type="ARBA" id="ARBA00022475"/>
    </source>
</evidence>
<accession>A0A382PJ90</accession>
<evidence type="ECO:0000313" key="8">
    <source>
        <dbReference type="EMBL" id="SVC72725.1"/>
    </source>
</evidence>
<evidence type="ECO:0000259" key="7">
    <source>
        <dbReference type="Pfam" id="PF13491"/>
    </source>
</evidence>
<evidence type="ECO:0000256" key="5">
    <source>
        <dbReference type="ARBA" id="ARBA00023136"/>
    </source>
</evidence>
<evidence type="ECO:0000256" key="6">
    <source>
        <dbReference type="SAM" id="Phobius"/>
    </source>
</evidence>
<gene>
    <name evidence="8" type="ORF">METZ01_LOCUS325579</name>
</gene>
<evidence type="ECO:0000256" key="3">
    <source>
        <dbReference type="ARBA" id="ARBA00022692"/>
    </source>
</evidence>
<feature type="transmembrane region" description="Helical" evidence="6">
    <location>
        <begin position="96"/>
        <end position="129"/>
    </location>
</feature>
<dbReference type="Pfam" id="PF13491">
    <property type="entry name" value="FtsK_4TM"/>
    <property type="match status" value="1"/>
</dbReference>
<feature type="transmembrane region" description="Helical" evidence="6">
    <location>
        <begin position="149"/>
        <end position="171"/>
    </location>
</feature>
<reference evidence="8" key="1">
    <citation type="submission" date="2018-05" db="EMBL/GenBank/DDBJ databases">
        <authorList>
            <person name="Lanie J.A."/>
            <person name="Ng W.-L."/>
            <person name="Kazmierczak K.M."/>
            <person name="Andrzejewski T.M."/>
            <person name="Davidsen T.M."/>
            <person name="Wayne K.J."/>
            <person name="Tettelin H."/>
            <person name="Glass J.I."/>
            <person name="Rusch D."/>
            <person name="Podicherti R."/>
            <person name="Tsui H.-C.T."/>
            <person name="Winkler M.E."/>
        </authorList>
    </citation>
    <scope>NUCLEOTIDE SEQUENCE</scope>
</reference>
<comment type="subcellular location">
    <subcellularLocation>
        <location evidence="1">Cell membrane</location>
        <topology evidence="1">Multi-pass membrane protein</topology>
    </subcellularLocation>
</comment>
<evidence type="ECO:0000256" key="4">
    <source>
        <dbReference type="ARBA" id="ARBA00022989"/>
    </source>
</evidence>
<dbReference type="EMBL" id="UINC01107388">
    <property type="protein sequence ID" value="SVC72725.1"/>
    <property type="molecule type" value="Genomic_DNA"/>
</dbReference>
<keyword evidence="5 6" id="KW-0472">Membrane</keyword>
<sequence length="222" mass="25551">MFKSDSLKSFIISRIFGLISLIIAIFLFLSLISFNENDITFGNVTSSLKILNYLGVYGAHISGFFLVSLHYSSYLIPVFFLIIGIKSIFGIKYKNFFMRVVSLLIGICILNLSFALANINTGIIGKIFFDITRNFLINFQNNIFFKWTIPSFIFLLSLLFISYGLTLRVVFVFSFSKKILKLVGYFFKLFKFIKIPIPSLPQEKRGEKKFVIKNTRTEPTIE</sequence>
<proteinExistence type="predicted"/>
<feature type="domain" description="DNA translocase FtsK 4TM region" evidence="7">
    <location>
        <begin position="15"/>
        <end position="117"/>
    </location>
</feature>